<dbReference type="SUPFAM" id="SSF69318">
    <property type="entry name" value="Integrin alpha N-terminal domain"/>
    <property type="match status" value="1"/>
</dbReference>
<dbReference type="Pfam" id="PF01839">
    <property type="entry name" value="FG-GAP"/>
    <property type="match status" value="1"/>
</dbReference>
<evidence type="ECO:0000313" key="3">
    <source>
        <dbReference type="Proteomes" id="UP000320421"/>
    </source>
</evidence>
<dbReference type="Gene3D" id="2.130.10.130">
    <property type="entry name" value="Integrin alpha, N-terminal"/>
    <property type="match status" value="2"/>
</dbReference>
<dbReference type="InterPro" id="IPR028994">
    <property type="entry name" value="Integrin_alpha_N"/>
</dbReference>
<sequence>MPARSYCFLFLALLMACGKQESSSPPEDTFTTETRHTEFETEIQNFCGHCHACPDPGVLTKAAWRMQIPREYAHYEQSPNQSLRVPPMPEVIRYFEALAPEQHELPSQIENLAPGPVDFQRQPFPRLDDDPLPGVSNLNWVAGKTPHELLLTDLGSGRVGRIRFSERQPLFEPLAKLHHPAHIERIDLNGDQHDDYLIADLGSFGPEDHDRGSVEALLFDPQSDSYRQQSLQAGLGRVADAKAADFDADGDLDLIVAEFGWHKTGRLLYLENVSPATDDLKYRLQVLDPRHGASHVLITDWNQDGLPDFVALFSQEHETIVAFLNQGQGQFRTETIFQAPDPAYGSSCIDLVDLDQDGDLDLLYTNGDTMDSFELRPSHSVQWLENQGRFPFKPHHLAPLTGAYGVTHGDFDQDGDIDLAACTMTWNYDQRRNTIVWYEQTKPGQFVPHPLDYSRGQHPVITAGDFDGDGKPDLAVGNFEARETDQVDQGEWFSIWWNKGSRSAQSE</sequence>
<reference evidence="2 3" key="1">
    <citation type="submission" date="2019-02" db="EMBL/GenBank/DDBJ databases">
        <title>Deep-cultivation of Planctomycetes and their phenomic and genomic characterization uncovers novel biology.</title>
        <authorList>
            <person name="Wiegand S."/>
            <person name="Jogler M."/>
            <person name="Boedeker C."/>
            <person name="Pinto D."/>
            <person name="Vollmers J."/>
            <person name="Rivas-Marin E."/>
            <person name="Kohn T."/>
            <person name="Peeters S.H."/>
            <person name="Heuer A."/>
            <person name="Rast P."/>
            <person name="Oberbeckmann S."/>
            <person name="Bunk B."/>
            <person name="Jeske O."/>
            <person name="Meyerdierks A."/>
            <person name="Storesund J.E."/>
            <person name="Kallscheuer N."/>
            <person name="Luecker S."/>
            <person name="Lage O.M."/>
            <person name="Pohl T."/>
            <person name="Merkel B.J."/>
            <person name="Hornburger P."/>
            <person name="Mueller R.-W."/>
            <person name="Bruemmer F."/>
            <person name="Labrenz M."/>
            <person name="Spormann A.M."/>
            <person name="Op den Camp H."/>
            <person name="Overmann J."/>
            <person name="Amann R."/>
            <person name="Jetten M.S.M."/>
            <person name="Mascher T."/>
            <person name="Medema M.H."/>
            <person name="Devos D.P."/>
            <person name="Kaster A.-K."/>
            <person name="Ovreas L."/>
            <person name="Rohde M."/>
            <person name="Galperin M.Y."/>
            <person name="Jogler C."/>
        </authorList>
    </citation>
    <scope>NUCLEOTIDE SEQUENCE [LARGE SCALE GENOMIC DNA]</scope>
    <source>
        <strain evidence="2 3">HG66A1</strain>
    </source>
</reference>
<evidence type="ECO:0000256" key="1">
    <source>
        <dbReference type="ARBA" id="ARBA00022729"/>
    </source>
</evidence>
<accession>A0A517PGN8</accession>
<gene>
    <name evidence="2" type="ORF">HG66A1_03110</name>
</gene>
<protein>
    <submittedName>
        <fullName evidence="2">FG-GAP repeat protein</fullName>
    </submittedName>
</protein>
<dbReference type="OrthoDB" id="227135at2"/>
<dbReference type="PANTHER" id="PTHR45460">
    <property type="entry name" value="SIMILAR TO CYSTEINE PROTEINASE"/>
    <property type="match status" value="1"/>
</dbReference>
<name>A0A517PGN8_9PLAN</name>
<keyword evidence="3" id="KW-1185">Reference proteome</keyword>
<proteinExistence type="predicted"/>
<dbReference type="Proteomes" id="UP000320421">
    <property type="component" value="Chromosome"/>
</dbReference>
<evidence type="ECO:0000313" key="2">
    <source>
        <dbReference type="EMBL" id="QDT18550.1"/>
    </source>
</evidence>
<dbReference type="AlphaFoldDB" id="A0A517PGN8"/>
<dbReference type="PROSITE" id="PS51257">
    <property type="entry name" value="PROKAR_LIPOPROTEIN"/>
    <property type="match status" value="1"/>
</dbReference>
<organism evidence="2 3">
    <name type="scientific">Gimesia chilikensis</name>
    <dbReference type="NCBI Taxonomy" id="2605989"/>
    <lineage>
        <taxon>Bacteria</taxon>
        <taxon>Pseudomonadati</taxon>
        <taxon>Planctomycetota</taxon>
        <taxon>Planctomycetia</taxon>
        <taxon>Planctomycetales</taxon>
        <taxon>Planctomycetaceae</taxon>
        <taxon>Gimesia</taxon>
    </lineage>
</organism>
<dbReference type="Pfam" id="PF13517">
    <property type="entry name" value="FG-GAP_3"/>
    <property type="match status" value="1"/>
</dbReference>
<dbReference type="InterPro" id="IPR013517">
    <property type="entry name" value="FG-GAP"/>
</dbReference>
<dbReference type="PANTHER" id="PTHR45460:SF2">
    <property type="entry name" value="ALPHA 1,3 GLUCANASE, GH71 FAMILY (EUROFUNG)"/>
    <property type="match status" value="1"/>
</dbReference>
<dbReference type="EMBL" id="CP036266">
    <property type="protein sequence ID" value="QDT18550.1"/>
    <property type="molecule type" value="Genomic_DNA"/>
</dbReference>
<dbReference type="Pfam" id="PF09626">
    <property type="entry name" value="DHC"/>
    <property type="match status" value="1"/>
</dbReference>
<dbReference type="RefSeq" id="WP_145180180.1">
    <property type="nucleotide sequence ID" value="NZ_CP036266.1"/>
</dbReference>
<keyword evidence="1" id="KW-0732">Signal</keyword>
<dbReference type="InterPro" id="IPR018588">
    <property type="entry name" value="Dihaem_cytochrome-c"/>
</dbReference>